<proteinExistence type="predicted"/>
<evidence type="ECO:0008006" key="5">
    <source>
        <dbReference type="Google" id="ProtNLM"/>
    </source>
</evidence>
<reference evidence="3 4" key="1">
    <citation type="journal article" date="2015" name="Genome Announc.">
        <title>Expanding the biotechnology potential of lactobacilli through comparative genomics of 213 strains and associated genera.</title>
        <authorList>
            <person name="Sun Z."/>
            <person name="Harris H.M."/>
            <person name="McCann A."/>
            <person name="Guo C."/>
            <person name="Argimon S."/>
            <person name="Zhang W."/>
            <person name="Yang X."/>
            <person name="Jeffery I.B."/>
            <person name="Cooney J.C."/>
            <person name="Kagawa T.F."/>
            <person name="Liu W."/>
            <person name="Song Y."/>
            <person name="Salvetti E."/>
            <person name="Wrobel A."/>
            <person name="Rasinkangas P."/>
            <person name="Parkhill J."/>
            <person name="Rea M.C."/>
            <person name="O'Sullivan O."/>
            <person name="Ritari J."/>
            <person name="Douillard F.P."/>
            <person name="Paul Ross R."/>
            <person name="Yang R."/>
            <person name="Briner A.E."/>
            <person name="Felis G.E."/>
            <person name="de Vos W.M."/>
            <person name="Barrangou R."/>
            <person name="Klaenhammer T.R."/>
            <person name="Caufield P.W."/>
            <person name="Cui Y."/>
            <person name="Zhang H."/>
            <person name="O'Toole P.W."/>
        </authorList>
    </citation>
    <scope>NUCLEOTIDE SEQUENCE [LARGE SCALE GENOMIC DNA]</scope>
    <source>
        <strain evidence="3 4">DSM 21115</strain>
    </source>
</reference>
<protein>
    <recommendedName>
        <fullName evidence="5">Cell surface protein</fullName>
    </recommendedName>
</protein>
<feature type="signal peptide" evidence="2">
    <location>
        <begin position="1"/>
        <end position="25"/>
    </location>
</feature>
<dbReference type="Proteomes" id="UP000050920">
    <property type="component" value="Unassembled WGS sequence"/>
</dbReference>
<comment type="caution">
    <text evidence="3">The sequence shown here is derived from an EMBL/GenBank/DDBJ whole genome shotgun (WGS) entry which is preliminary data.</text>
</comment>
<name>A0A0R2NW04_9LACO</name>
<evidence type="ECO:0000313" key="3">
    <source>
        <dbReference type="EMBL" id="KRO27997.1"/>
    </source>
</evidence>
<keyword evidence="1" id="KW-1133">Transmembrane helix</keyword>
<evidence type="ECO:0000256" key="2">
    <source>
        <dbReference type="SAM" id="SignalP"/>
    </source>
</evidence>
<keyword evidence="4" id="KW-1185">Reference proteome</keyword>
<keyword evidence="1" id="KW-0812">Transmembrane</keyword>
<evidence type="ECO:0000256" key="1">
    <source>
        <dbReference type="SAM" id="Phobius"/>
    </source>
</evidence>
<gene>
    <name evidence="3" type="ORF">DY78_GL002733</name>
</gene>
<feature type="transmembrane region" description="Helical" evidence="1">
    <location>
        <begin position="88"/>
        <end position="108"/>
    </location>
</feature>
<dbReference type="RefSeq" id="WP_024626412.1">
    <property type="nucleotide sequence ID" value="NZ_AYGX02000057.1"/>
</dbReference>
<accession>A0A0R2NW04</accession>
<dbReference type="EMBL" id="AYGX02000057">
    <property type="protein sequence ID" value="KRO27997.1"/>
    <property type="molecule type" value="Genomic_DNA"/>
</dbReference>
<evidence type="ECO:0000313" key="4">
    <source>
        <dbReference type="Proteomes" id="UP000050920"/>
    </source>
</evidence>
<dbReference type="AlphaFoldDB" id="A0A0R2NW04"/>
<sequence length="120" mass="13053">MRQLKLMLLSLILVSLGLPAPPLQAAATGQTEVGVTIVAPSPTTTAMDDQIPTGRVAQKVSAPVTPHTTTSVLRTGRLPQTNESIQWLWQWLGRGILLAGLLAIWLWWLQRQPRTKGAAQ</sequence>
<feature type="chain" id="PRO_5006421295" description="Cell surface protein" evidence="2">
    <location>
        <begin position="26"/>
        <end position="120"/>
    </location>
</feature>
<organism evidence="3 4">
    <name type="scientific">Lactiplantibacillus fabifermentans DSM 21115</name>
    <dbReference type="NCBI Taxonomy" id="1413187"/>
    <lineage>
        <taxon>Bacteria</taxon>
        <taxon>Bacillati</taxon>
        <taxon>Bacillota</taxon>
        <taxon>Bacilli</taxon>
        <taxon>Lactobacillales</taxon>
        <taxon>Lactobacillaceae</taxon>
        <taxon>Lactiplantibacillus</taxon>
    </lineage>
</organism>
<keyword evidence="1" id="KW-0472">Membrane</keyword>
<keyword evidence="2" id="KW-0732">Signal</keyword>